<feature type="compositionally biased region" description="Low complexity" evidence="1">
    <location>
        <begin position="30"/>
        <end position="46"/>
    </location>
</feature>
<comment type="caution">
    <text evidence="2">The sequence shown here is derived from an EMBL/GenBank/DDBJ whole genome shotgun (WGS) entry which is preliminary data.</text>
</comment>
<sequence>MGPGRRTDSSRTCGSLGTSRGGRPPTETDGPLGLGAPFPAPLVGPGRRTDSSRTCGSLGTSWGGRPPTETDGPIGLGAQFPAPLVGPGRRTDPSPTSGWLGTSGGGLGVPFAAALGGLSLSVMGGPRA</sequence>
<gene>
    <name evidence="2" type="ORF">SBRY_20370</name>
</gene>
<dbReference type="Proteomes" id="UP001153328">
    <property type="component" value="Unassembled WGS sequence"/>
</dbReference>
<dbReference type="AlphaFoldDB" id="A0A9W4GZC2"/>
<proteinExistence type="predicted"/>
<reference evidence="2" key="1">
    <citation type="submission" date="2021-06" db="EMBL/GenBank/DDBJ databases">
        <authorList>
            <person name="Arsene-Ploetze F."/>
        </authorList>
    </citation>
    <scope>NUCLEOTIDE SEQUENCE</scope>
    <source>
        <strain evidence="2">SBRY1</strain>
    </source>
</reference>
<accession>A0A9W4GZC2</accession>
<organism evidence="2 3">
    <name type="scientific">Actinacidiphila bryophytorum</name>
    <dbReference type="NCBI Taxonomy" id="1436133"/>
    <lineage>
        <taxon>Bacteria</taxon>
        <taxon>Bacillati</taxon>
        <taxon>Actinomycetota</taxon>
        <taxon>Actinomycetes</taxon>
        <taxon>Kitasatosporales</taxon>
        <taxon>Streptomycetaceae</taxon>
        <taxon>Actinacidiphila</taxon>
    </lineage>
</organism>
<feature type="region of interest" description="Disordered" evidence="1">
    <location>
        <begin position="1"/>
        <end position="106"/>
    </location>
</feature>
<dbReference type="EMBL" id="CAJVAX010000012">
    <property type="protein sequence ID" value="CAG7627485.1"/>
    <property type="molecule type" value="Genomic_DNA"/>
</dbReference>
<evidence type="ECO:0000313" key="2">
    <source>
        <dbReference type="EMBL" id="CAG7627485.1"/>
    </source>
</evidence>
<keyword evidence="3" id="KW-1185">Reference proteome</keyword>
<protein>
    <submittedName>
        <fullName evidence="2">Uncharacterized protein</fullName>
    </submittedName>
</protein>
<evidence type="ECO:0000256" key="1">
    <source>
        <dbReference type="SAM" id="MobiDB-lite"/>
    </source>
</evidence>
<evidence type="ECO:0000313" key="3">
    <source>
        <dbReference type="Proteomes" id="UP001153328"/>
    </source>
</evidence>
<name>A0A9W4GZC2_9ACTN</name>